<evidence type="ECO:0000256" key="2">
    <source>
        <dbReference type="ARBA" id="ARBA00006375"/>
    </source>
</evidence>
<evidence type="ECO:0000256" key="8">
    <source>
        <dbReference type="PROSITE-ProRule" id="PRU00282"/>
    </source>
</evidence>
<feature type="repeat" description="Solcar" evidence="8">
    <location>
        <begin position="225"/>
        <end position="316"/>
    </location>
</feature>
<dbReference type="AlphaFoldDB" id="A0A7I4E2J7"/>
<evidence type="ECO:0000256" key="3">
    <source>
        <dbReference type="ARBA" id="ARBA00022448"/>
    </source>
</evidence>
<evidence type="ECO:0000256" key="5">
    <source>
        <dbReference type="ARBA" id="ARBA00022737"/>
    </source>
</evidence>
<reference evidence="11 12" key="1">
    <citation type="journal article" date="2008" name="Science">
        <title>The Physcomitrella genome reveals evolutionary insights into the conquest of land by plants.</title>
        <authorList>
            <person name="Rensing S."/>
            <person name="Lang D."/>
            <person name="Zimmer A."/>
            <person name="Terry A."/>
            <person name="Salamov A."/>
            <person name="Shapiro H."/>
            <person name="Nishiyama T."/>
            <person name="Perroud P.-F."/>
            <person name="Lindquist E."/>
            <person name="Kamisugi Y."/>
            <person name="Tanahashi T."/>
            <person name="Sakakibara K."/>
            <person name="Fujita T."/>
            <person name="Oishi K."/>
            <person name="Shin-I T."/>
            <person name="Kuroki Y."/>
            <person name="Toyoda A."/>
            <person name="Suzuki Y."/>
            <person name="Hashimoto A."/>
            <person name="Yamaguchi K."/>
            <person name="Sugano A."/>
            <person name="Kohara Y."/>
            <person name="Fujiyama A."/>
            <person name="Anterola A."/>
            <person name="Aoki S."/>
            <person name="Ashton N."/>
            <person name="Barbazuk W.B."/>
            <person name="Barker E."/>
            <person name="Bennetzen J."/>
            <person name="Bezanilla M."/>
            <person name="Blankenship R."/>
            <person name="Cho S.H."/>
            <person name="Dutcher S."/>
            <person name="Estelle M."/>
            <person name="Fawcett J.A."/>
            <person name="Gundlach H."/>
            <person name="Hanada K."/>
            <person name="Heyl A."/>
            <person name="Hicks K.A."/>
            <person name="Hugh J."/>
            <person name="Lohr M."/>
            <person name="Mayer K."/>
            <person name="Melkozernov A."/>
            <person name="Murata T."/>
            <person name="Nelson D."/>
            <person name="Pils B."/>
            <person name="Prigge M."/>
            <person name="Reiss B."/>
            <person name="Renner T."/>
            <person name="Rombauts S."/>
            <person name="Rushton P."/>
            <person name="Sanderfoot A."/>
            <person name="Schween G."/>
            <person name="Shiu S.-H."/>
            <person name="Stueber K."/>
            <person name="Theodoulou F.L."/>
            <person name="Tu H."/>
            <person name="Van de Peer Y."/>
            <person name="Verrier P.J."/>
            <person name="Waters E."/>
            <person name="Wood A."/>
            <person name="Yang L."/>
            <person name="Cove D."/>
            <person name="Cuming A."/>
            <person name="Hasebe M."/>
            <person name="Lucas S."/>
            <person name="Mishler D.B."/>
            <person name="Reski R."/>
            <person name="Grigoriev I."/>
            <person name="Quatrano R.S."/>
            <person name="Boore J.L."/>
        </authorList>
    </citation>
    <scope>NUCLEOTIDE SEQUENCE [LARGE SCALE GENOMIC DNA]</scope>
    <source>
        <strain evidence="11 12">cv. Gransden 2004</strain>
    </source>
</reference>
<evidence type="ECO:0000313" key="12">
    <source>
        <dbReference type="Proteomes" id="UP000006727"/>
    </source>
</evidence>
<comment type="subcellular location">
    <subcellularLocation>
        <location evidence="1">Membrane</location>
        <topology evidence="1">Multi-pass membrane protein</topology>
    </subcellularLocation>
</comment>
<dbReference type="PANTHER" id="PTHR45683">
    <property type="entry name" value="MITOCHONDRIAL NICOTINAMIDE ADENINE DINUCLEOTIDE TRANSPORTER 1-RELATED-RELATED"/>
    <property type="match status" value="1"/>
</dbReference>
<evidence type="ECO:0000256" key="1">
    <source>
        <dbReference type="ARBA" id="ARBA00004141"/>
    </source>
</evidence>
<reference evidence="11 12" key="2">
    <citation type="journal article" date="2018" name="Plant J.">
        <title>The Physcomitrella patens chromosome-scale assembly reveals moss genome structure and evolution.</title>
        <authorList>
            <person name="Lang D."/>
            <person name="Ullrich K.K."/>
            <person name="Murat F."/>
            <person name="Fuchs J."/>
            <person name="Jenkins J."/>
            <person name="Haas F.B."/>
            <person name="Piednoel M."/>
            <person name="Gundlach H."/>
            <person name="Van Bel M."/>
            <person name="Meyberg R."/>
            <person name="Vives C."/>
            <person name="Morata J."/>
            <person name="Symeonidi A."/>
            <person name="Hiss M."/>
            <person name="Muchero W."/>
            <person name="Kamisugi Y."/>
            <person name="Saleh O."/>
            <person name="Blanc G."/>
            <person name="Decker E.L."/>
            <person name="van Gessel N."/>
            <person name="Grimwood J."/>
            <person name="Hayes R.D."/>
            <person name="Graham S.W."/>
            <person name="Gunter L.E."/>
            <person name="McDaniel S.F."/>
            <person name="Hoernstein S.N.W."/>
            <person name="Larsson A."/>
            <person name="Li F.W."/>
            <person name="Perroud P.F."/>
            <person name="Phillips J."/>
            <person name="Ranjan P."/>
            <person name="Rokshar D.S."/>
            <person name="Rothfels C.J."/>
            <person name="Schneider L."/>
            <person name="Shu S."/>
            <person name="Stevenson D.W."/>
            <person name="Thummler F."/>
            <person name="Tillich M."/>
            <person name="Villarreal Aguilar J.C."/>
            <person name="Widiez T."/>
            <person name="Wong G.K."/>
            <person name="Wymore A."/>
            <person name="Zhang Y."/>
            <person name="Zimmer A.D."/>
            <person name="Quatrano R.S."/>
            <person name="Mayer K.F.X."/>
            <person name="Goodstein D."/>
            <person name="Casacuberta J.M."/>
            <person name="Vandepoele K."/>
            <person name="Reski R."/>
            <person name="Cuming A.C."/>
            <person name="Tuskan G.A."/>
            <person name="Maumus F."/>
            <person name="Salse J."/>
            <person name="Schmutz J."/>
            <person name="Rensing S.A."/>
        </authorList>
    </citation>
    <scope>NUCLEOTIDE SEQUENCE [LARGE SCALE GENOMIC DNA]</scope>
    <source>
        <strain evidence="11 12">cv. Gransden 2004</strain>
    </source>
</reference>
<keyword evidence="6 10" id="KW-1133">Transmembrane helix</keyword>
<feature type="transmembrane region" description="Helical" evidence="10">
    <location>
        <begin position="6"/>
        <end position="25"/>
    </location>
</feature>
<dbReference type="GO" id="GO:0006862">
    <property type="term" value="P:nucleotide transport"/>
    <property type="evidence" value="ECO:0007669"/>
    <property type="project" value="InterPro"/>
</dbReference>
<keyword evidence="3 9" id="KW-0813">Transport</keyword>
<evidence type="ECO:0000256" key="7">
    <source>
        <dbReference type="ARBA" id="ARBA00023136"/>
    </source>
</evidence>
<name>A0A7I4E2J7_PHYPA</name>
<dbReference type="SUPFAM" id="SSF103506">
    <property type="entry name" value="Mitochondrial carrier"/>
    <property type="match status" value="1"/>
</dbReference>
<feature type="repeat" description="Solcar" evidence="8">
    <location>
        <begin position="2"/>
        <end position="109"/>
    </location>
</feature>
<dbReference type="InterPro" id="IPR044712">
    <property type="entry name" value="SLC25A32-like"/>
</dbReference>
<reference evidence="11" key="3">
    <citation type="submission" date="2020-12" db="UniProtKB">
        <authorList>
            <consortium name="EnsemblPlants"/>
        </authorList>
    </citation>
    <scope>IDENTIFICATION</scope>
</reference>
<dbReference type="EnsemblPlants" id="Pp3c6_7350V3.4">
    <property type="protein sequence ID" value="Pp3c6_7350V3.4"/>
    <property type="gene ID" value="Pp3c6_7350"/>
</dbReference>
<dbReference type="Proteomes" id="UP000006727">
    <property type="component" value="Chromosome 6"/>
</dbReference>
<dbReference type="RefSeq" id="XP_024377489.1">
    <property type="nucleotide sequence ID" value="XM_024521721.2"/>
</dbReference>
<dbReference type="Gramene" id="Pp3c6_7350V3.4">
    <property type="protein sequence ID" value="Pp3c6_7350V3.4"/>
    <property type="gene ID" value="Pp3c6_7350"/>
</dbReference>
<keyword evidence="12" id="KW-1185">Reference proteome</keyword>
<keyword evidence="7 8" id="KW-0472">Membrane</keyword>
<gene>
    <name evidence="11" type="primary">LOC112283249</name>
</gene>
<evidence type="ECO:0000256" key="4">
    <source>
        <dbReference type="ARBA" id="ARBA00022692"/>
    </source>
</evidence>
<keyword evidence="4 8" id="KW-0812">Transmembrane</keyword>
<evidence type="ECO:0008006" key="13">
    <source>
        <dbReference type="Google" id="ProtNLM"/>
    </source>
</evidence>
<dbReference type="GeneID" id="112283249"/>
<organism evidence="11 12">
    <name type="scientific">Physcomitrium patens</name>
    <name type="common">Spreading-leaved earth moss</name>
    <name type="synonym">Physcomitrella patens</name>
    <dbReference type="NCBI Taxonomy" id="3218"/>
    <lineage>
        <taxon>Eukaryota</taxon>
        <taxon>Viridiplantae</taxon>
        <taxon>Streptophyta</taxon>
        <taxon>Embryophyta</taxon>
        <taxon>Bryophyta</taxon>
        <taxon>Bryophytina</taxon>
        <taxon>Bryopsida</taxon>
        <taxon>Funariidae</taxon>
        <taxon>Funariales</taxon>
        <taxon>Funariaceae</taxon>
        <taxon>Physcomitrium</taxon>
    </lineage>
</organism>
<comment type="similarity">
    <text evidence="2 9">Belongs to the mitochondrial carrier (TC 2.A.29) family.</text>
</comment>
<evidence type="ECO:0000256" key="9">
    <source>
        <dbReference type="RuleBase" id="RU000488"/>
    </source>
</evidence>
<dbReference type="EMBL" id="ABEU02000006">
    <property type="status" value="NOT_ANNOTATED_CDS"/>
    <property type="molecule type" value="Genomic_DNA"/>
</dbReference>
<sequence length="338" mass="36041">MSDAVVNGLAGAGGGIVAVLLTYPLQAVNTRQQTERTAKRGKVAEDEEGALAFAKAYPTKLQKGTLQEIWEVIKNDGWGGLYRGLLPSLVGTACSQGVYYYFYQIFRSEAEAQARRSKKPNGEDGSVGVLASLFVAALAGCANVLITNPIWVIVTRMQTQKRKKGPTSSTENDLTVQVDGGLPSSAVTNPNFSGSPTKSQLGARDTVKDLYKEAGLLGFWKGVLPTLIMVFLLGAVAKLGATVVTYPLSVVKSRLQAKQDGGGHASLQYAGTLDAITKMVRFEGLAGFYKGMSTKIVQSVVAAAVLFMIKEELVKVARTVVVINQPNCTRLTNSKLDS</sequence>
<keyword evidence="5" id="KW-0677">Repeat</keyword>
<dbReference type="GO" id="GO:0016020">
    <property type="term" value="C:membrane"/>
    <property type="evidence" value="ECO:0007669"/>
    <property type="project" value="UniProtKB-SubCell"/>
</dbReference>
<proteinExistence type="inferred from homology"/>
<dbReference type="InterPro" id="IPR018108">
    <property type="entry name" value="MCP_transmembrane"/>
</dbReference>
<protein>
    <recommendedName>
        <fullName evidence="13">Peroxisomal nicotinamide adenine dinucleotide carrier</fullName>
    </recommendedName>
</protein>
<dbReference type="InterPro" id="IPR023395">
    <property type="entry name" value="MCP_dom_sf"/>
</dbReference>
<dbReference type="PROSITE" id="PS50920">
    <property type="entry name" value="SOLCAR"/>
    <property type="match status" value="2"/>
</dbReference>
<evidence type="ECO:0000313" key="11">
    <source>
        <dbReference type="EnsemblPlants" id="Pp3c6_7350V3.4"/>
    </source>
</evidence>
<dbReference type="GO" id="GO:0055085">
    <property type="term" value="P:transmembrane transport"/>
    <property type="evidence" value="ECO:0007669"/>
    <property type="project" value="InterPro"/>
</dbReference>
<dbReference type="Pfam" id="PF00153">
    <property type="entry name" value="Mito_carr"/>
    <property type="match status" value="2"/>
</dbReference>
<feature type="transmembrane region" description="Helical" evidence="10">
    <location>
        <begin position="125"/>
        <end position="146"/>
    </location>
</feature>
<dbReference type="Gene3D" id="1.50.40.10">
    <property type="entry name" value="Mitochondrial carrier domain"/>
    <property type="match status" value="2"/>
</dbReference>
<evidence type="ECO:0000256" key="6">
    <source>
        <dbReference type="ARBA" id="ARBA00022989"/>
    </source>
</evidence>
<evidence type="ECO:0000256" key="10">
    <source>
        <dbReference type="SAM" id="Phobius"/>
    </source>
</evidence>
<accession>A0A7I4E2J7</accession>